<dbReference type="PANTHER" id="PTHR37066:SF1">
    <property type="entry name" value="LNS2_PITP DOMAIN-CONTAINING PROTEIN"/>
    <property type="match status" value="1"/>
</dbReference>
<dbReference type="AlphaFoldDB" id="A0A6G0WJ76"/>
<dbReference type="Proteomes" id="UP000481153">
    <property type="component" value="Unassembled WGS sequence"/>
</dbReference>
<comment type="caution">
    <text evidence="2">The sequence shown here is derived from an EMBL/GenBank/DDBJ whole genome shotgun (WGS) entry which is preliminary data.</text>
</comment>
<evidence type="ECO:0000259" key="1">
    <source>
        <dbReference type="Pfam" id="PF03457"/>
    </source>
</evidence>
<protein>
    <recommendedName>
        <fullName evidence="1">Helicase-associated domain-containing protein</fullName>
    </recommendedName>
</protein>
<dbReference type="InterPro" id="IPR005114">
    <property type="entry name" value="Helicase_assoc"/>
</dbReference>
<dbReference type="VEuPathDB" id="FungiDB:AeMF1_010179"/>
<accession>A0A6G0WJ76</accession>
<feature type="domain" description="Helicase-associated" evidence="1">
    <location>
        <begin position="95"/>
        <end position="164"/>
    </location>
</feature>
<gene>
    <name evidence="2" type="ORF">Ae201684_014551</name>
</gene>
<dbReference type="Pfam" id="PF03457">
    <property type="entry name" value="HA"/>
    <property type="match status" value="3"/>
</dbReference>
<reference evidence="2 3" key="1">
    <citation type="submission" date="2019-07" db="EMBL/GenBank/DDBJ databases">
        <title>Genomics analysis of Aphanomyces spp. identifies a new class of oomycete effector associated with host adaptation.</title>
        <authorList>
            <person name="Gaulin E."/>
        </authorList>
    </citation>
    <scope>NUCLEOTIDE SEQUENCE [LARGE SCALE GENOMIC DNA]</scope>
    <source>
        <strain evidence="2 3">ATCC 201684</strain>
    </source>
</reference>
<feature type="domain" description="Helicase-associated" evidence="1">
    <location>
        <begin position="20"/>
        <end position="88"/>
    </location>
</feature>
<proteinExistence type="predicted"/>
<evidence type="ECO:0000313" key="3">
    <source>
        <dbReference type="Proteomes" id="UP000481153"/>
    </source>
</evidence>
<feature type="domain" description="Helicase-associated" evidence="1">
    <location>
        <begin position="169"/>
        <end position="241"/>
    </location>
</feature>
<evidence type="ECO:0000313" key="2">
    <source>
        <dbReference type="EMBL" id="KAF0727290.1"/>
    </source>
</evidence>
<organism evidence="2 3">
    <name type="scientific">Aphanomyces euteiches</name>
    <dbReference type="NCBI Taxonomy" id="100861"/>
    <lineage>
        <taxon>Eukaryota</taxon>
        <taxon>Sar</taxon>
        <taxon>Stramenopiles</taxon>
        <taxon>Oomycota</taxon>
        <taxon>Saprolegniomycetes</taxon>
        <taxon>Saprolegniales</taxon>
        <taxon>Verrucalvaceae</taxon>
        <taxon>Aphanomyces</taxon>
    </lineage>
</organism>
<sequence>MMLHQLVQRFSTLTRTNRIPWSTKVAALQHFKQAFGHLNVPQSFQFGGEWPEHIQHVHLGSIVNRLRAAKREKLLTPEQEAELASMGFDMMVRISWSDKILALNTFREIFGHVNVPIAFEIPQDDARWPSKIHGMKLGNVVKSLRFRHSSLSKQRRDALDAIGFVWSSWESSWHKRFQALSTYRSIHGDLHVPSYFVVPENDELWPKDFWGMKLHVVVQNMRYRSHRLTFEQINALNEIGFVWDNVDHSFETRANAWKLYESKHGTKDVPYEFVVPSGASWPKAMWELPLGRVVRTIVDKPSRLSLDQLAYLYHLKLLARGHIDVIG</sequence>
<dbReference type="EMBL" id="VJMJ01000198">
    <property type="protein sequence ID" value="KAF0727290.1"/>
    <property type="molecule type" value="Genomic_DNA"/>
</dbReference>
<dbReference type="Gene3D" id="6.10.140.530">
    <property type="match status" value="2"/>
</dbReference>
<dbReference type="PANTHER" id="PTHR37066">
    <property type="entry name" value="HELICASE-ASSOCIATED"/>
    <property type="match status" value="1"/>
</dbReference>
<keyword evidence="3" id="KW-1185">Reference proteome</keyword>
<name>A0A6G0WJ76_9STRA</name>